<dbReference type="EMBL" id="CAJNNV010025538">
    <property type="protein sequence ID" value="CAE8614965.1"/>
    <property type="molecule type" value="Genomic_DNA"/>
</dbReference>
<keyword evidence="3" id="KW-1185">Reference proteome</keyword>
<gene>
    <name evidence="2" type="ORF">PGLA1383_LOCUS32678</name>
</gene>
<protein>
    <submittedName>
        <fullName evidence="2">Uncharacterized protein</fullName>
    </submittedName>
</protein>
<evidence type="ECO:0000256" key="1">
    <source>
        <dbReference type="SAM" id="SignalP"/>
    </source>
</evidence>
<name>A0A813FKM5_POLGL</name>
<accession>A0A813FKM5</accession>
<feature type="chain" id="PRO_5032839619" evidence="1">
    <location>
        <begin position="28"/>
        <end position="142"/>
    </location>
</feature>
<feature type="signal peptide" evidence="1">
    <location>
        <begin position="1"/>
        <end position="27"/>
    </location>
</feature>
<proteinExistence type="predicted"/>
<evidence type="ECO:0000313" key="3">
    <source>
        <dbReference type="Proteomes" id="UP000654075"/>
    </source>
</evidence>
<keyword evidence="1" id="KW-0732">Signal</keyword>
<sequence>MKHHRVDSAALLTSFMRLPWLCITAAARSVWPLGKSYKQRWVLQPQLRTATSEAVGNTSLGLGYATAYSSSVARGGQLRSSQELAFGPLSSQKCPEVGVGVGVSCFTGPAGTAPYSGNHLFEVRGSTPWTAAKEAAERMPCS</sequence>
<organism evidence="2 3">
    <name type="scientific">Polarella glacialis</name>
    <name type="common">Dinoflagellate</name>
    <dbReference type="NCBI Taxonomy" id="89957"/>
    <lineage>
        <taxon>Eukaryota</taxon>
        <taxon>Sar</taxon>
        <taxon>Alveolata</taxon>
        <taxon>Dinophyceae</taxon>
        <taxon>Suessiales</taxon>
        <taxon>Suessiaceae</taxon>
        <taxon>Polarella</taxon>
    </lineage>
</organism>
<evidence type="ECO:0000313" key="2">
    <source>
        <dbReference type="EMBL" id="CAE8614965.1"/>
    </source>
</evidence>
<dbReference type="AlphaFoldDB" id="A0A813FKM5"/>
<comment type="caution">
    <text evidence="2">The sequence shown here is derived from an EMBL/GenBank/DDBJ whole genome shotgun (WGS) entry which is preliminary data.</text>
</comment>
<reference evidence="2" key="1">
    <citation type="submission" date="2021-02" db="EMBL/GenBank/DDBJ databases">
        <authorList>
            <person name="Dougan E. K."/>
            <person name="Rhodes N."/>
            <person name="Thang M."/>
            <person name="Chan C."/>
        </authorList>
    </citation>
    <scope>NUCLEOTIDE SEQUENCE</scope>
</reference>
<dbReference type="Proteomes" id="UP000654075">
    <property type="component" value="Unassembled WGS sequence"/>
</dbReference>